<accession>A0ABM5RFT0</accession>
<dbReference type="RefSeq" id="WP_038644575.1">
    <property type="nucleotide sequence ID" value="NZ_CP009454.1"/>
</dbReference>
<dbReference type="EMBL" id="CP009454">
    <property type="protein sequence ID" value="AIR84871.1"/>
    <property type="molecule type" value="Genomic_DNA"/>
</dbReference>
<evidence type="ECO:0000313" key="2">
    <source>
        <dbReference type="Proteomes" id="UP000029495"/>
    </source>
</evidence>
<sequence length="76" mass="8894">MRNIETRKFEAEVEQLSTIITQARTEERVERGLQVARRLTDLAMRIQQKGLNSVEAAELLRQEAERFENEAREAVH</sequence>
<name>A0ABM5RFT0_9GAMM</name>
<dbReference type="InterPro" id="IPR020126">
    <property type="entry name" value="DUF2732"/>
</dbReference>
<proteinExistence type="predicted"/>
<organism evidence="1 2">
    <name type="scientific">Pantoea rwandensis</name>
    <dbReference type="NCBI Taxonomy" id="1076550"/>
    <lineage>
        <taxon>Bacteria</taxon>
        <taxon>Pseudomonadati</taxon>
        <taxon>Pseudomonadota</taxon>
        <taxon>Gammaproteobacteria</taxon>
        <taxon>Enterobacterales</taxon>
        <taxon>Erwiniaceae</taxon>
        <taxon>Pantoea</taxon>
    </lineage>
</organism>
<protein>
    <recommendedName>
        <fullName evidence="3">DUF2732 domain-containing protein</fullName>
    </recommendedName>
</protein>
<evidence type="ECO:0008006" key="3">
    <source>
        <dbReference type="Google" id="ProtNLM"/>
    </source>
</evidence>
<dbReference type="Proteomes" id="UP000029495">
    <property type="component" value="Chromosome"/>
</dbReference>
<dbReference type="Pfam" id="PF10809">
    <property type="entry name" value="DUF2732"/>
    <property type="match status" value="1"/>
</dbReference>
<gene>
    <name evidence="1" type="ORF">LH22_05085</name>
</gene>
<evidence type="ECO:0000313" key="1">
    <source>
        <dbReference type="EMBL" id="AIR84871.1"/>
    </source>
</evidence>
<keyword evidence="2" id="KW-1185">Reference proteome</keyword>
<reference evidence="1 2" key="1">
    <citation type="submission" date="2014-09" db="EMBL/GenBank/DDBJ databases">
        <authorList>
            <person name="Chan K.-G."/>
        </authorList>
    </citation>
    <scope>NUCLEOTIDE SEQUENCE [LARGE SCALE GENOMIC DNA]</scope>
    <source>
        <strain evidence="1 2">ND04</strain>
    </source>
</reference>